<dbReference type="InterPro" id="IPR036849">
    <property type="entry name" value="Enolase-like_C_sf"/>
</dbReference>
<evidence type="ECO:0000256" key="2">
    <source>
        <dbReference type="ARBA" id="ARBA00022723"/>
    </source>
</evidence>
<dbReference type="SUPFAM" id="SSF54826">
    <property type="entry name" value="Enolase N-terminal domain-like"/>
    <property type="match status" value="1"/>
</dbReference>
<reference evidence="5 6" key="1">
    <citation type="submission" date="2016-10" db="EMBL/GenBank/DDBJ databases">
        <authorList>
            <person name="de Groot N.N."/>
        </authorList>
    </citation>
    <scope>NUCLEOTIDE SEQUENCE [LARGE SCALE GENOMIC DNA]</scope>
    <source>
        <strain evidence="5 6">DSM 21668</strain>
    </source>
</reference>
<protein>
    <submittedName>
        <fullName evidence="5">L-alanine-DL-glutamate epimerase</fullName>
    </submittedName>
</protein>
<dbReference type="Pfam" id="PF02746">
    <property type="entry name" value="MR_MLE_N"/>
    <property type="match status" value="1"/>
</dbReference>
<dbReference type="PANTHER" id="PTHR13794">
    <property type="entry name" value="ENOLASE SUPERFAMILY, MANDELATE RACEMASE"/>
    <property type="match status" value="1"/>
</dbReference>
<dbReference type="InterPro" id="IPR029065">
    <property type="entry name" value="Enolase_C-like"/>
</dbReference>
<accession>A0A1G9I102</accession>
<dbReference type="SMART" id="SM00922">
    <property type="entry name" value="MR_MLE"/>
    <property type="match status" value="1"/>
</dbReference>
<dbReference type="OrthoDB" id="9796450at2"/>
<dbReference type="InterPro" id="IPR046945">
    <property type="entry name" value="RHMD-like"/>
</dbReference>
<dbReference type="PROSITE" id="PS00908">
    <property type="entry name" value="MR_MLE_1"/>
    <property type="match status" value="1"/>
</dbReference>
<name>A0A1G9I102_9BACT</name>
<sequence length="390" mass="42218">MKISNVEAFWLRCPIPREKQHTSDYGLLTDFDMTLVVVTTEDGLQGFGEAKAAVGSSGVCSSIVGCIENELRPLLIGKDASQISRLWEHVYNGTRDHYALSRGRKFPVLGRRGLLISALSGIDTALWDLKGKALDTPVVNLLGGACRERMPAYASGGWADASRIGEQLNGYISKGFGGVKMRVGVMDGTVQNSIDRVRAAREAIGPDIKLMADAHGTFSVPEAKKFCRGVEDCDLYWFEEPCGPDNRHGTAEVRASTSIPIAAGESEYTAFDIRDLIEVRALDVVQPDSAIIGGITESMRVAQLAHTYQLELAPHCWGSAFSFMAGVHVAFAAPAATIIEFSLGGNPMMYELVNERITVENGQLIAPTGPGLGVTPNWAFVEEYTQKIAF</sequence>
<keyword evidence="2" id="KW-0479">Metal-binding</keyword>
<dbReference type="InterPro" id="IPR013342">
    <property type="entry name" value="Mandelate_racemase_C"/>
</dbReference>
<dbReference type="AlphaFoldDB" id="A0A1G9I102"/>
<dbReference type="Gene3D" id="3.30.390.10">
    <property type="entry name" value="Enolase-like, N-terminal domain"/>
    <property type="match status" value="1"/>
</dbReference>
<organism evidence="5 6">
    <name type="scientific">Siphonobacter aquaeclarae</name>
    <dbReference type="NCBI Taxonomy" id="563176"/>
    <lineage>
        <taxon>Bacteria</taxon>
        <taxon>Pseudomonadati</taxon>
        <taxon>Bacteroidota</taxon>
        <taxon>Cytophagia</taxon>
        <taxon>Cytophagales</taxon>
        <taxon>Cytophagaceae</taxon>
        <taxon>Siphonobacter</taxon>
    </lineage>
</organism>
<dbReference type="PANTHER" id="PTHR13794:SF58">
    <property type="entry name" value="MITOCHONDRIAL ENOLASE SUPERFAMILY MEMBER 1"/>
    <property type="match status" value="1"/>
</dbReference>
<dbReference type="RefSeq" id="WP_093196769.1">
    <property type="nucleotide sequence ID" value="NZ_FNGS01000001.1"/>
</dbReference>
<proteinExistence type="predicted"/>
<dbReference type="InterPro" id="IPR018110">
    <property type="entry name" value="Mandel_Rmase/mucon_lact_enz_CS"/>
</dbReference>
<dbReference type="Gene3D" id="3.20.20.120">
    <property type="entry name" value="Enolase-like C-terminal domain"/>
    <property type="match status" value="1"/>
</dbReference>
<dbReference type="EMBL" id="FNGS01000001">
    <property type="protein sequence ID" value="SDL18726.1"/>
    <property type="molecule type" value="Genomic_DNA"/>
</dbReference>
<keyword evidence="6" id="KW-1185">Reference proteome</keyword>
<evidence type="ECO:0000313" key="6">
    <source>
        <dbReference type="Proteomes" id="UP000198901"/>
    </source>
</evidence>
<dbReference type="Pfam" id="PF13378">
    <property type="entry name" value="MR_MLE_C"/>
    <property type="match status" value="1"/>
</dbReference>
<dbReference type="GO" id="GO:0016052">
    <property type="term" value="P:carbohydrate catabolic process"/>
    <property type="evidence" value="ECO:0007669"/>
    <property type="project" value="TreeGrafter"/>
</dbReference>
<comment type="cofactor">
    <cofactor evidence="1">
        <name>Mg(2+)</name>
        <dbReference type="ChEBI" id="CHEBI:18420"/>
    </cofactor>
</comment>
<dbReference type="InterPro" id="IPR029017">
    <property type="entry name" value="Enolase-like_N"/>
</dbReference>
<keyword evidence="3" id="KW-0460">Magnesium</keyword>
<dbReference type="InterPro" id="IPR013341">
    <property type="entry name" value="Mandelate_racemase_N_dom"/>
</dbReference>
<dbReference type="GO" id="GO:0009063">
    <property type="term" value="P:amino acid catabolic process"/>
    <property type="evidence" value="ECO:0007669"/>
    <property type="project" value="InterPro"/>
</dbReference>
<dbReference type="STRING" id="563176.SAMN04488090_0286"/>
<dbReference type="Proteomes" id="UP000198901">
    <property type="component" value="Unassembled WGS sequence"/>
</dbReference>
<feature type="domain" description="Mandelate racemase/muconate lactonizing enzyme C-terminal" evidence="4">
    <location>
        <begin position="161"/>
        <end position="260"/>
    </location>
</feature>
<dbReference type="CDD" id="cd03316">
    <property type="entry name" value="MR_like"/>
    <property type="match status" value="1"/>
</dbReference>
<evidence type="ECO:0000256" key="1">
    <source>
        <dbReference type="ARBA" id="ARBA00001946"/>
    </source>
</evidence>
<evidence type="ECO:0000256" key="3">
    <source>
        <dbReference type="ARBA" id="ARBA00022842"/>
    </source>
</evidence>
<evidence type="ECO:0000259" key="4">
    <source>
        <dbReference type="SMART" id="SM00922"/>
    </source>
</evidence>
<dbReference type="GO" id="GO:0000287">
    <property type="term" value="F:magnesium ion binding"/>
    <property type="evidence" value="ECO:0007669"/>
    <property type="project" value="TreeGrafter"/>
</dbReference>
<dbReference type="GO" id="GO:0016836">
    <property type="term" value="F:hydro-lyase activity"/>
    <property type="evidence" value="ECO:0007669"/>
    <property type="project" value="TreeGrafter"/>
</dbReference>
<dbReference type="SFLD" id="SFLDS00001">
    <property type="entry name" value="Enolase"/>
    <property type="match status" value="1"/>
</dbReference>
<dbReference type="SUPFAM" id="SSF51604">
    <property type="entry name" value="Enolase C-terminal domain-like"/>
    <property type="match status" value="1"/>
</dbReference>
<dbReference type="GO" id="GO:0016854">
    <property type="term" value="F:racemase and epimerase activity"/>
    <property type="evidence" value="ECO:0007669"/>
    <property type="project" value="UniProtKB-ARBA"/>
</dbReference>
<evidence type="ECO:0000313" key="5">
    <source>
        <dbReference type="EMBL" id="SDL18726.1"/>
    </source>
</evidence>
<gene>
    <name evidence="5" type="ORF">SAMN04488090_0286</name>
</gene>
<dbReference type="SFLD" id="SFLDG00179">
    <property type="entry name" value="mandelate_racemase"/>
    <property type="match status" value="1"/>
</dbReference>